<keyword evidence="2" id="KW-1185">Reference proteome</keyword>
<reference evidence="1 2" key="1">
    <citation type="journal article" date="2018" name="Nat. Ecol. Evol.">
        <title>Pezizomycetes genomes reveal the molecular basis of ectomycorrhizal truffle lifestyle.</title>
        <authorList>
            <person name="Murat C."/>
            <person name="Payen T."/>
            <person name="Noel B."/>
            <person name="Kuo A."/>
            <person name="Morin E."/>
            <person name="Chen J."/>
            <person name="Kohler A."/>
            <person name="Krizsan K."/>
            <person name="Balestrini R."/>
            <person name="Da Silva C."/>
            <person name="Montanini B."/>
            <person name="Hainaut M."/>
            <person name="Levati E."/>
            <person name="Barry K.W."/>
            <person name="Belfiori B."/>
            <person name="Cichocki N."/>
            <person name="Clum A."/>
            <person name="Dockter R.B."/>
            <person name="Fauchery L."/>
            <person name="Guy J."/>
            <person name="Iotti M."/>
            <person name="Le Tacon F."/>
            <person name="Lindquist E.A."/>
            <person name="Lipzen A."/>
            <person name="Malagnac F."/>
            <person name="Mello A."/>
            <person name="Molinier V."/>
            <person name="Miyauchi S."/>
            <person name="Poulain J."/>
            <person name="Riccioni C."/>
            <person name="Rubini A."/>
            <person name="Sitrit Y."/>
            <person name="Splivallo R."/>
            <person name="Traeger S."/>
            <person name="Wang M."/>
            <person name="Zifcakova L."/>
            <person name="Wipf D."/>
            <person name="Zambonelli A."/>
            <person name="Paolocci F."/>
            <person name="Nowrousian M."/>
            <person name="Ottonello S."/>
            <person name="Baldrian P."/>
            <person name="Spatafora J.W."/>
            <person name="Henrissat B."/>
            <person name="Nagy L.G."/>
            <person name="Aury J.M."/>
            <person name="Wincker P."/>
            <person name="Grigoriev I.V."/>
            <person name="Bonfante P."/>
            <person name="Martin F.M."/>
        </authorList>
    </citation>
    <scope>NUCLEOTIDE SEQUENCE [LARGE SCALE GENOMIC DNA]</scope>
    <source>
        <strain evidence="1 2">RN42</strain>
    </source>
</reference>
<sequence>MPARSFVTRYWDRFRKSMRARLKATSLHDCSGVATPSGRSHNLQASTASKDIITKPSDEGTTGSLMPRPQRESLLISSHNDNRYGLIPQCELNEACPDSDHSKPAGISLKEHVYGIKPVFAKHPQARGTETAGTAFYVGMGYFLTCAHNVAWIGSSAQPQKRDTRRTIFIAIPPLCYEKDAVSKEKRIEVDFVGSAFLDDFKDEGKFYIDDIESPTDRDLAVVKVRPEDMHLFDNIPILKPAYLNMSSPTGIALSAINGACDYTDDEVERYQGEFVPSKDDFEKAVRRLKPGHVTEWMTKSFKSIPNASGDTAYVAFQISTTPGSSGSLLSQDGRLVGMEAPTSPVNLCIIKIPSGVL</sequence>
<dbReference type="Proteomes" id="UP000275078">
    <property type="component" value="Unassembled WGS sequence"/>
</dbReference>
<dbReference type="Pfam" id="PF13365">
    <property type="entry name" value="Trypsin_2"/>
    <property type="match status" value="1"/>
</dbReference>
<evidence type="ECO:0000313" key="1">
    <source>
        <dbReference type="EMBL" id="RPA78970.1"/>
    </source>
</evidence>
<evidence type="ECO:0008006" key="3">
    <source>
        <dbReference type="Google" id="ProtNLM"/>
    </source>
</evidence>
<gene>
    <name evidence="1" type="ORF">BJ508DRAFT_308711</name>
</gene>
<accession>A0A3N4I4F2</accession>
<evidence type="ECO:0000313" key="2">
    <source>
        <dbReference type="Proteomes" id="UP000275078"/>
    </source>
</evidence>
<protein>
    <recommendedName>
        <fullName evidence="3">Serine protease</fullName>
    </recommendedName>
</protein>
<organism evidence="1 2">
    <name type="scientific">Ascobolus immersus RN42</name>
    <dbReference type="NCBI Taxonomy" id="1160509"/>
    <lineage>
        <taxon>Eukaryota</taxon>
        <taxon>Fungi</taxon>
        <taxon>Dikarya</taxon>
        <taxon>Ascomycota</taxon>
        <taxon>Pezizomycotina</taxon>
        <taxon>Pezizomycetes</taxon>
        <taxon>Pezizales</taxon>
        <taxon>Ascobolaceae</taxon>
        <taxon>Ascobolus</taxon>
    </lineage>
</organism>
<proteinExistence type="predicted"/>
<dbReference type="EMBL" id="ML119704">
    <property type="protein sequence ID" value="RPA78970.1"/>
    <property type="molecule type" value="Genomic_DNA"/>
</dbReference>
<dbReference type="AlphaFoldDB" id="A0A3N4I4F2"/>
<name>A0A3N4I4F2_ASCIM</name>
<dbReference type="SUPFAM" id="SSF50494">
    <property type="entry name" value="Trypsin-like serine proteases"/>
    <property type="match status" value="1"/>
</dbReference>
<dbReference type="InterPro" id="IPR009003">
    <property type="entry name" value="Peptidase_S1_PA"/>
</dbReference>